<feature type="domain" description="CMP/dCMP-type deaminase" evidence="2">
    <location>
        <begin position="1"/>
        <end position="75"/>
    </location>
</feature>
<dbReference type="InterPro" id="IPR002125">
    <property type="entry name" value="CMP_dCMP_dom"/>
</dbReference>
<evidence type="ECO:0000313" key="3">
    <source>
        <dbReference type="EMBL" id="KAH9837755.1"/>
    </source>
</evidence>
<feature type="compositionally biased region" description="Basic residues" evidence="1">
    <location>
        <begin position="111"/>
        <end position="125"/>
    </location>
</feature>
<dbReference type="InterPro" id="IPR016193">
    <property type="entry name" value="Cytidine_deaminase-like"/>
</dbReference>
<dbReference type="Proteomes" id="UP000814176">
    <property type="component" value="Unassembled WGS sequence"/>
</dbReference>
<organism evidence="3 4">
    <name type="scientific">Rhodofomes roseus</name>
    <dbReference type="NCBI Taxonomy" id="34475"/>
    <lineage>
        <taxon>Eukaryota</taxon>
        <taxon>Fungi</taxon>
        <taxon>Dikarya</taxon>
        <taxon>Basidiomycota</taxon>
        <taxon>Agaricomycotina</taxon>
        <taxon>Agaricomycetes</taxon>
        <taxon>Polyporales</taxon>
        <taxon>Rhodofomes</taxon>
    </lineage>
</organism>
<comment type="caution">
    <text evidence="3">The sequence shown here is derived from an EMBL/GenBank/DDBJ whole genome shotgun (WGS) entry which is preliminary data.</text>
</comment>
<protein>
    <recommendedName>
        <fullName evidence="2">CMP/dCMP-type deaminase domain-containing protein</fullName>
    </recommendedName>
</protein>
<dbReference type="EMBL" id="JADCUA010000008">
    <property type="protein sequence ID" value="KAH9837755.1"/>
    <property type="molecule type" value="Genomic_DNA"/>
</dbReference>
<keyword evidence="4" id="KW-1185">Reference proteome</keyword>
<feature type="region of interest" description="Disordered" evidence="1">
    <location>
        <begin position="81"/>
        <end position="180"/>
    </location>
</feature>
<feature type="compositionally biased region" description="Basic and acidic residues" evidence="1">
    <location>
        <begin position="169"/>
        <end position="180"/>
    </location>
</feature>
<reference evidence="3 4" key="1">
    <citation type="journal article" date="2021" name="Environ. Microbiol.">
        <title>Gene family expansions and transcriptome signatures uncover fungal adaptations to wood decay.</title>
        <authorList>
            <person name="Hage H."/>
            <person name="Miyauchi S."/>
            <person name="Viragh M."/>
            <person name="Drula E."/>
            <person name="Min B."/>
            <person name="Chaduli D."/>
            <person name="Navarro D."/>
            <person name="Favel A."/>
            <person name="Norest M."/>
            <person name="Lesage-Meessen L."/>
            <person name="Balint B."/>
            <person name="Merenyi Z."/>
            <person name="de Eugenio L."/>
            <person name="Morin E."/>
            <person name="Martinez A.T."/>
            <person name="Baldrian P."/>
            <person name="Stursova M."/>
            <person name="Martinez M.J."/>
            <person name="Novotny C."/>
            <person name="Magnuson J.K."/>
            <person name="Spatafora J.W."/>
            <person name="Maurice S."/>
            <person name="Pangilinan J."/>
            <person name="Andreopoulos W."/>
            <person name="LaButti K."/>
            <person name="Hundley H."/>
            <person name="Na H."/>
            <person name="Kuo A."/>
            <person name="Barry K."/>
            <person name="Lipzen A."/>
            <person name="Henrissat B."/>
            <person name="Riley R."/>
            <person name="Ahrendt S."/>
            <person name="Nagy L.G."/>
            <person name="Grigoriev I.V."/>
            <person name="Martin F."/>
            <person name="Rosso M.N."/>
        </authorList>
    </citation>
    <scope>NUCLEOTIDE SEQUENCE [LARGE SCALE GENOMIC DNA]</scope>
    <source>
        <strain evidence="3 4">CIRM-BRFM 1785</strain>
    </source>
</reference>
<sequence>MNKTQFYLSQCAEAASKSQMCFTLGAVMVKGGKVISTGYNHHRPHYDGSDVRTQGHRKPVSMHAEMHAIFNLTGMSPSFKTQNIQQKANRKKGARALSGGFQGPVDVQPPLHRRSTSKGKAKQRRSPSSPSPTRSSGRNSGSGSGSESGSEAPRSTGSGSNVGAGSCCRDPDKAWDTRRRDPRVNGADIYVARFTKNGMGSARPCWRCLEWCRWAGVKRIFHWNGDEGRFDVVKVNSAQGDILYETHADFRLFAGLGW</sequence>
<dbReference type="Gene3D" id="3.40.140.10">
    <property type="entry name" value="Cytidine Deaminase, domain 2"/>
    <property type="match status" value="1"/>
</dbReference>
<accession>A0ABQ8KIC8</accession>
<evidence type="ECO:0000256" key="1">
    <source>
        <dbReference type="SAM" id="MobiDB-lite"/>
    </source>
</evidence>
<name>A0ABQ8KIC8_9APHY</name>
<dbReference type="SUPFAM" id="SSF53927">
    <property type="entry name" value="Cytidine deaminase-like"/>
    <property type="match status" value="1"/>
</dbReference>
<dbReference type="GeneID" id="72002297"/>
<gene>
    <name evidence="3" type="ORF">C8Q71DRAFT_723052</name>
</gene>
<evidence type="ECO:0000259" key="2">
    <source>
        <dbReference type="Pfam" id="PF00383"/>
    </source>
</evidence>
<dbReference type="RefSeq" id="XP_047779793.1">
    <property type="nucleotide sequence ID" value="XM_047921565.1"/>
</dbReference>
<feature type="compositionally biased region" description="Low complexity" evidence="1">
    <location>
        <begin position="126"/>
        <end position="139"/>
    </location>
</feature>
<proteinExistence type="predicted"/>
<dbReference type="Pfam" id="PF00383">
    <property type="entry name" value="dCMP_cyt_deam_1"/>
    <property type="match status" value="1"/>
</dbReference>
<evidence type="ECO:0000313" key="4">
    <source>
        <dbReference type="Proteomes" id="UP000814176"/>
    </source>
</evidence>